<dbReference type="SUPFAM" id="SSF52540">
    <property type="entry name" value="P-loop containing nucleoside triphosphate hydrolases"/>
    <property type="match status" value="1"/>
</dbReference>
<sequence>MFYRGTNVKPGEVSLAHNGVLFLDEMPEFKRTALEALRQPLEDGFVTISRASGSFTFPARFSLIGAANPCPCGYYGFSDGVHHCTCSPHQIKKYMGKISGPIFDRIDIYISVPAVKPEELKSKSSGEPSEKIRERVIRVHEIQKRRFKGRKVRFNSQMGRREIKEFCRMSEEAEEMLVKAVRAFGLSTRAYTRVIKLSRTIADLDGSDVIQTKHIAEALSYREQALK</sequence>
<name>A0A4R1GBH8_9BACT</name>
<dbReference type="RefSeq" id="WP_243644896.1">
    <property type="nucleotide sequence ID" value="NZ_SMFV01000004.1"/>
</dbReference>
<dbReference type="Proteomes" id="UP000295777">
    <property type="component" value="Unassembled WGS sequence"/>
</dbReference>
<reference evidence="4 5" key="1">
    <citation type="submission" date="2019-03" db="EMBL/GenBank/DDBJ databases">
        <title>Genomic Encyclopedia of Archaeal and Bacterial Type Strains, Phase II (KMG-II): from individual species to whole genera.</title>
        <authorList>
            <person name="Goeker M."/>
        </authorList>
    </citation>
    <scope>NUCLEOTIDE SEQUENCE [LARGE SCALE GENOMIC DNA]</scope>
    <source>
        <strain evidence="4 5">DSM 24425</strain>
    </source>
</reference>
<dbReference type="InterPro" id="IPR000523">
    <property type="entry name" value="Mg_chelatse_chII-like_cat_dom"/>
</dbReference>
<keyword evidence="5" id="KW-1185">Reference proteome</keyword>
<proteinExistence type="predicted"/>
<dbReference type="Pfam" id="PF01078">
    <property type="entry name" value="Mg_chelatase"/>
    <property type="match status" value="1"/>
</dbReference>
<dbReference type="InterPro" id="IPR001208">
    <property type="entry name" value="MCM_dom"/>
</dbReference>
<protein>
    <submittedName>
        <fullName evidence="4">Magnesium chelatase family protein</fullName>
    </submittedName>
</protein>
<dbReference type="InterPro" id="IPR025158">
    <property type="entry name" value="Mg_chelat-rel_C"/>
</dbReference>
<organism evidence="4 5">
    <name type="scientific">Phorcysia thermohydrogeniphila</name>
    <dbReference type="NCBI Taxonomy" id="936138"/>
    <lineage>
        <taxon>Bacteria</taxon>
        <taxon>Pseudomonadati</taxon>
        <taxon>Aquificota</taxon>
        <taxon>Aquificia</taxon>
        <taxon>Desulfurobacteriales</taxon>
        <taxon>Desulfurobacteriaceae</taxon>
        <taxon>Phorcysia</taxon>
    </lineage>
</organism>
<dbReference type="GO" id="GO:0005524">
    <property type="term" value="F:ATP binding"/>
    <property type="evidence" value="ECO:0007669"/>
    <property type="project" value="UniProtKB-KW"/>
</dbReference>
<accession>A0A4R1GBH8</accession>
<evidence type="ECO:0000256" key="1">
    <source>
        <dbReference type="ARBA" id="ARBA00022741"/>
    </source>
</evidence>
<evidence type="ECO:0000313" key="4">
    <source>
        <dbReference type="EMBL" id="TCK03845.1"/>
    </source>
</evidence>
<keyword evidence="2" id="KW-0067">ATP-binding</keyword>
<dbReference type="AlphaFoldDB" id="A0A4R1GBH8"/>
<dbReference type="PANTHER" id="PTHR32039:SF7">
    <property type="entry name" value="COMPETENCE PROTEIN COMM"/>
    <property type="match status" value="1"/>
</dbReference>
<gene>
    <name evidence="4" type="ORF">CLV27_1158</name>
</gene>
<dbReference type="Gene3D" id="3.40.50.300">
    <property type="entry name" value="P-loop containing nucleotide triphosphate hydrolases"/>
    <property type="match status" value="1"/>
</dbReference>
<dbReference type="InterPro" id="IPR045006">
    <property type="entry name" value="CHLI-like"/>
</dbReference>
<comment type="caution">
    <text evidence="4">The sequence shown here is derived from an EMBL/GenBank/DDBJ whole genome shotgun (WGS) entry which is preliminary data.</text>
</comment>
<feature type="domain" description="MCM C-terminal AAA(+) ATPase" evidence="3">
    <location>
        <begin position="8"/>
        <end position="69"/>
    </location>
</feature>
<dbReference type="PANTHER" id="PTHR32039">
    <property type="entry name" value="MAGNESIUM-CHELATASE SUBUNIT CHLI"/>
    <property type="match status" value="1"/>
</dbReference>
<keyword evidence="1" id="KW-0547">Nucleotide-binding</keyword>
<dbReference type="Pfam" id="PF13335">
    <property type="entry name" value="Mg_chelatase_C"/>
    <property type="match status" value="1"/>
</dbReference>
<dbReference type="InterPro" id="IPR027417">
    <property type="entry name" value="P-loop_NTPase"/>
</dbReference>
<evidence type="ECO:0000259" key="3">
    <source>
        <dbReference type="PROSITE" id="PS50051"/>
    </source>
</evidence>
<evidence type="ECO:0000256" key="2">
    <source>
        <dbReference type="ARBA" id="ARBA00022840"/>
    </source>
</evidence>
<dbReference type="PROSITE" id="PS50051">
    <property type="entry name" value="MCM_2"/>
    <property type="match status" value="1"/>
</dbReference>
<evidence type="ECO:0000313" key="5">
    <source>
        <dbReference type="Proteomes" id="UP000295777"/>
    </source>
</evidence>
<dbReference type="GO" id="GO:0003677">
    <property type="term" value="F:DNA binding"/>
    <property type="evidence" value="ECO:0007669"/>
    <property type="project" value="InterPro"/>
</dbReference>
<dbReference type="EMBL" id="SMFV01000004">
    <property type="protein sequence ID" value="TCK03845.1"/>
    <property type="molecule type" value="Genomic_DNA"/>
</dbReference>